<keyword evidence="16" id="KW-1185">Reference proteome</keyword>
<dbReference type="Pfam" id="PF00225">
    <property type="entry name" value="Kinesin"/>
    <property type="match status" value="1"/>
</dbReference>
<dbReference type="SUPFAM" id="SSF52540">
    <property type="entry name" value="P-loop containing nucleoside triphosphate hydrolases"/>
    <property type="match status" value="1"/>
</dbReference>
<dbReference type="GO" id="GO:0090307">
    <property type="term" value="P:mitotic spindle assembly"/>
    <property type="evidence" value="ECO:0007669"/>
    <property type="project" value="TreeGrafter"/>
</dbReference>
<organism evidence="15 16">
    <name type="scientific">Oncorhynchus tshawytscha</name>
    <name type="common">Chinook salmon</name>
    <name type="synonym">Salmo tshawytscha</name>
    <dbReference type="NCBI Taxonomy" id="74940"/>
    <lineage>
        <taxon>Eukaryota</taxon>
        <taxon>Metazoa</taxon>
        <taxon>Chordata</taxon>
        <taxon>Craniata</taxon>
        <taxon>Vertebrata</taxon>
        <taxon>Euteleostomi</taxon>
        <taxon>Actinopterygii</taxon>
        <taxon>Neopterygii</taxon>
        <taxon>Teleostei</taxon>
        <taxon>Protacanthopterygii</taxon>
        <taxon>Salmoniformes</taxon>
        <taxon>Salmonidae</taxon>
        <taxon>Salmoninae</taxon>
        <taxon>Oncorhynchus</taxon>
    </lineage>
</organism>
<feature type="coiled-coil region" evidence="12">
    <location>
        <begin position="531"/>
        <end position="558"/>
    </location>
</feature>
<evidence type="ECO:0000313" key="15">
    <source>
        <dbReference type="Ensembl" id="ENSOTSP00005079175.1"/>
    </source>
</evidence>
<dbReference type="InterPro" id="IPR047149">
    <property type="entry name" value="KIF11-like"/>
</dbReference>
<gene>
    <name evidence="15" type="primary">KIF20A</name>
</gene>
<dbReference type="GO" id="GO:0051231">
    <property type="term" value="P:spindle elongation"/>
    <property type="evidence" value="ECO:0007669"/>
    <property type="project" value="TreeGrafter"/>
</dbReference>
<evidence type="ECO:0000256" key="8">
    <source>
        <dbReference type="ARBA" id="ARBA00023175"/>
    </source>
</evidence>
<keyword evidence="8 10" id="KW-0505">Motor protein</keyword>
<dbReference type="Ensembl" id="ENSOTST00005085776.2">
    <property type="protein sequence ID" value="ENSOTSP00005079175.1"/>
    <property type="gene ID" value="ENSOTSG00005037229.2"/>
</dbReference>
<feature type="binding site" evidence="10">
    <location>
        <begin position="150"/>
        <end position="157"/>
    </location>
    <ligand>
        <name>ATP</name>
        <dbReference type="ChEBI" id="CHEBI:30616"/>
    </ligand>
</feature>
<evidence type="ECO:0000256" key="3">
    <source>
        <dbReference type="ARBA" id="ARBA00022553"/>
    </source>
</evidence>
<keyword evidence="6 10" id="KW-0067">ATP-binding</keyword>
<dbReference type="PROSITE" id="PS00411">
    <property type="entry name" value="KINESIN_MOTOR_1"/>
    <property type="match status" value="1"/>
</dbReference>
<dbReference type="SMART" id="SM00129">
    <property type="entry name" value="KISc"/>
    <property type="match status" value="1"/>
</dbReference>
<dbReference type="InterPro" id="IPR036961">
    <property type="entry name" value="Kinesin_motor_dom_sf"/>
</dbReference>
<keyword evidence="4 11" id="KW-0493">Microtubule</keyword>
<keyword evidence="7 12" id="KW-0175">Coiled coil</keyword>
<comment type="subcellular location">
    <subcellularLocation>
        <location evidence="1">Cytoplasm</location>
        <location evidence="1">Cytoskeleton</location>
        <location evidence="1">Spindle</location>
    </subcellularLocation>
</comment>
<evidence type="ECO:0000256" key="6">
    <source>
        <dbReference type="ARBA" id="ARBA00022840"/>
    </source>
</evidence>
<evidence type="ECO:0000256" key="11">
    <source>
        <dbReference type="RuleBase" id="RU000394"/>
    </source>
</evidence>
<feature type="compositionally biased region" description="Polar residues" evidence="13">
    <location>
        <begin position="826"/>
        <end position="841"/>
    </location>
</feature>
<dbReference type="InterPro" id="IPR027417">
    <property type="entry name" value="P-loop_NTPase"/>
</dbReference>
<reference evidence="15" key="1">
    <citation type="submission" date="2025-08" db="UniProtKB">
        <authorList>
            <consortium name="Ensembl"/>
        </authorList>
    </citation>
    <scope>IDENTIFICATION</scope>
</reference>
<evidence type="ECO:0000256" key="4">
    <source>
        <dbReference type="ARBA" id="ARBA00022701"/>
    </source>
</evidence>
<dbReference type="Gene3D" id="3.40.850.10">
    <property type="entry name" value="Kinesin motor domain"/>
    <property type="match status" value="1"/>
</dbReference>
<proteinExistence type="inferred from homology"/>
<evidence type="ECO:0000256" key="12">
    <source>
        <dbReference type="SAM" id="Coils"/>
    </source>
</evidence>
<dbReference type="GO" id="GO:0005524">
    <property type="term" value="F:ATP binding"/>
    <property type="evidence" value="ECO:0007669"/>
    <property type="project" value="UniProtKB-UniRule"/>
</dbReference>
<keyword evidence="2" id="KW-0963">Cytoplasm</keyword>
<evidence type="ECO:0000256" key="5">
    <source>
        <dbReference type="ARBA" id="ARBA00022741"/>
    </source>
</evidence>
<keyword evidence="5 10" id="KW-0547">Nucleotide-binding</keyword>
<reference evidence="15" key="2">
    <citation type="submission" date="2025-09" db="UniProtKB">
        <authorList>
            <consortium name="Ensembl"/>
        </authorList>
    </citation>
    <scope>IDENTIFICATION</scope>
</reference>
<keyword evidence="9" id="KW-0206">Cytoskeleton</keyword>
<dbReference type="GO" id="GO:0007018">
    <property type="term" value="P:microtubule-based movement"/>
    <property type="evidence" value="ECO:0007669"/>
    <property type="project" value="InterPro"/>
</dbReference>
<feature type="coiled-coil region" evidence="12">
    <location>
        <begin position="590"/>
        <end position="629"/>
    </location>
</feature>
<dbReference type="AlphaFoldDB" id="A0A8C8IFI9"/>
<evidence type="ECO:0000256" key="9">
    <source>
        <dbReference type="ARBA" id="ARBA00023212"/>
    </source>
</evidence>
<evidence type="ECO:0000256" key="10">
    <source>
        <dbReference type="PROSITE-ProRule" id="PRU00283"/>
    </source>
</evidence>
<evidence type="ECO:0000256" key="7">
    <source>
        <dbReference type="ARBA" id="ARBA00023054"/>
    </source>
</evidence>
<dbReference type="GO" id="GO:0005634">
    <property type="term" value="C:nucleus"/>
    <property type="evidence" value="ECO:0007669"/>
    <property type="project" value="TreeGrafter"/>
</dbReference>
<dbReference type="PANTHER" id="PTHR47970:SF29">
    <property type="entry name" value="KINESIN FAMILY MEMBER 20B"/>
    <property type="match status" value="1"/>
</dbReference>
<dbReference type="GO" id="GO:0008574">
    <property type="term" value="F:plus-end-directed microtubule motor activity"/>
    <property type="evidence" value="ECO:0007669"/>
    <property type="project" value="TreeGrafter"/>
</dbReference>
<sequence>VAGCYRSPSAPSCVLDTIYELIHYHHFLSSNIQKALAKPGVIRQGSGGEGNTDKVKVFLRIRPLTEGEKERGEEQGCVCVQNEESLMLKAPKDSQNMKSAERGVAQSMHKFSFSQIFGPETKQQDFFESTMKEMVRDVLRGESRLLYTYGVTNSGKTYTIQGVGREAGLLPRALVSLFRKLQGRLYGAMNLKPVLHQEVRQLDAGEVRAEEIRRDALLKEDDMTSRMRGGTSTWDSGIGGHSITTDSDSVCLEPDSLSHSRGEELEEGVQFSVWVSFYEIYNEFLYDLLEAPPCLQPKKRAILRLSDDKQGNPYVKDLTWVQVRSAEEAWRVLRAGRRNQSFASTHLNHNSSRSHSIFSTRILHVHPEANQGQATRVSELSVCDLAGSERCKDQRNEERMKEANNINTSLHTLGRCIAALRHNQTNKSRPPQVVPFRDSKLTRVLQGFFCGRGRSSMVVNINPCASTYDETLQALKFSAIATQLVHGPSTKTRVAYILSLLREPRSHSNDSTLIEEDEDSDEDGDITMFDSDALLRAIEVLKREVQRQREEKEVLEATVREQVFSEMMEVISGMEKDFSQTLETEKALMEERFEDKINNLQKSLKRYYNQEIEERDEQIEALTAALEKKGGVSLAEPAPLPLFPPLALGGEAEGPTPRRSQRLASTTTGELSRVRAELDQCRAELLEKTQEHCDALTNAADRKLGEGQRNLRQLRLDLQRLGLNLQSGERACCRNTGGERLRHALTTADHTLAKQDQTLVELQNGLLLVKADLRRKAETLAQMGQMPPCGSASATPGSCQKRGCGAAGNAENQPPEKRHFFRSLFPQHTPSRNGQPQTTPYSRILRSRQQSPPPSPVL</sequence>
<dbReference type="PRINTS" id="PR00380">
    <property type="entry name" value="KINESINHEAVY"/>
</dbReference>
<dbReference type="GO" id="GO:0008017">
    <property type="term" value="F:microtubule binding"/>
    <property type="evidence" value="ECO:0007669"/>
    <property type="project" value="InterPro"/>
</dbReference>
<dbReference type="GO" id="GO:0072686">
    <property type="term" value="C:mitotic spindle"/>
    <property type="evidence" value="ECO:0007669"/>
    <property type="project" value="TreeGrafter"/>
</dbReference>
<name>A0A8C8IFI9_ONCTS</name>
<comment type="similarity">
    <text evidence="10 11">Belongs to the TRAFAC class myosin-kinesin ATPase superfamily. Kinesin family.</text>
</comment>
<evidence type="ECO:0000256" key="13">
    <source>
        <dbReference type="SAM" id="MobiDB-lite"/>
    </source>
</evidence>
<dbReference type="CDD" id="cd21787">
    <property type="entry name" value="RBD_KIF20A"/>
    <property type="match status" value="1"/>
</dbReference>
<dbReference type="Proteomes" id="UP000694402">
    <property type="component" value="Unassembled WGS sequence"/>
</dbReference>
<evidence type="ECO:0000259" key="14">
    <source>
        <dbReference type="PROSITE" id="PS50067"/>
    </source>
</evidence>
<feature type="region of interest" description="Disordered" evidence="13">
    <location>
        <begin position="784"/>
        <end position="858"/>
    </location>
</feature>
<feature type="region of interest" description="Disordered" evidence="13">
    <location>
        <begin position="647"/>
        <end position="671"/>
    </location>
</feature>
<dbReference type="GO" id="GO:0005876">
    <property type="term" value="C:spindle microtubule"/>
    <property type="evidence" value="ECO:0007669"/>
    <property type="project" value="TreeGrafter"/>
</dbReference>
<feature type="domain" description="Kinesin motor" evidence="14">
    <location>
        <begin position="54"/>
        <end position="484"/>
    </location>
</feature>
<protein>
    <recommendedName>
        <fullName evidence="11">Kinesin-like protein</fullName>
    </recommendedName>
</protein>
<evidence type="ECO:0000256" key="1">
    <source>
        <dbReference type="ARBA" id="ARBA00004186"/>
    </source>
</evidence>
<accession>A0A8C8IFI9</accession>
<dbReference type="PANTHER" id="PTHR47970">
    <property type="entry name" value="KINESIN-LIKE PROTEIN KIF11"/>
    <property type="match status" value="1"/>
</dbReference>
<dbReference type="PROSITE" id="PS50067">
    <property type="entry name" value="KINESIN_MOTOR_2"/>
    <property type="match status" value="1"/>
</dbReference>
<evidence type="ECO:0000256" key="2">
    <source>
        <dbReference type="ARBA" id="ARBA00022490"/>
    </source>
</evidence>
<dbReference type="InterPro" id="IPR019821">
    <property type="entry name" value="Kinesin_motor_CS"/>
</dbReference>
<dbReference type="InterPro" id="IPR001752">
    <property type="entry name" value="Kinesin_motor_dom"/>
</dbReference>
<evidence type="ECO:0000313" key="16">
    <source>
        <dbReference type="Proteomes" id="UP000694402"/>
    </source>
</evidence>
<keyword evidence="3" id="KW-0597">Phosphoprotein</keyword>
<dbReference type="GeneTree" id="ENSGT00940000156931"/>